<dbReference type="PROSITE" id="PS51257">
    <property type="entry name" value="PROKAR_LIPOPROTEIN"/>
    <property type="match status" value="1"/>
</dbReference>
<evidence type="ECO:0000256" key="1">
    <source>
        <dbReference type="ARBA" id="ARBA00004167"/>
    </source>
</evidence>
<dbReference type="GO" id="GO:0008654">
    <property type="term" value="P:phospholipid biosynthetic process"/>
    <property type="evidence" value="ECO:0007669"/>
    <property type="project" value="UniProtKB-KW"/>
</dbReference>
<name>A0ABD2AE68_VESSQ</name>
<keyword evidence="18" id="KW-1185">Reference proteome</keyword>
<evidence type="ECO:0000256" key="9">
    <source>
        <dbReference type="ARBA" id="ARBA00023128"/>
    </source>
</evidence>
<gene>
    <name evidence="17" type="ORF">V1478_011338</name>
</gene>
<dbReference type="InterPro" id="IPR016024">
    <property type="entry name" value="ARM-type_fold"/>
</dbReference>
<evidence type="ECO:0000313" key="17">
    <source>
        <dbReference type="EMBL" id="KAL2718919.1"/>
    </source>
</evidence>
<keyword evidence="9" id="KW-0496">Mitochondrion</keyword>
<evidence type="ECO:0000256" key="11">
    <source>
        <dbReference type="ARBA" id="ARBA00023209"/>
    </source>
</evidence>
<evidence type="ECO:0000256" key="13">
    <source>
        <dbReference type="ARBA" id="ARBA00038024"/>
    </source>
</evidence>
<dbReference type="Proteomes" id="UP001607302">
    <property type="component" value="Unassembled WGS sequence"/>
</dbReference>
<evidence type="ECO:0000313" key="18">
    <source>
        <dbReference type="Proteomes" id="UP001607302"/>
    </source>
</evidence>
<protein>
    <recommendedName>
        <fullName evidence="14">Protein SERAC1</fullName>
    </recommendedName>
    <alternativeName>
        <fullName evidence="15">Serine active site-containing protein 1</fullName>
    </alternativeName>
</protein>
<dbReference type="GO" id="GO:0005783">
    <property type="term" value="C:endoplasmic reticulum"/>
    <property type="evidence" value="ECO:0007669"/>
    <property type="project" value="UniProtKB-SubCell"/>
</dbReference>
<dbReference type="InterPro" id="IPR011989">
    <property type="entry name" value="ARM-like"/>
</dbReference>
<comment type="similarity">
    <text evidence="13">Belongs to the SERAC1 family.</text>
</comment>
<keyword evidence="10 16" id="KW-0472">Membrane</keyword>
<keyword evidence="12" id="KW-1208">Phospholipid metabolism</keyword>
<evidence type="ECO:0000256" key="16">
    <source>
        <dbReference type="SAM" id="Phobius"/>
    </source>
</evidence>
<evidence type="ECO:0000256" key="10">
    <source>
        <dbReference type="ARBA" id="ARBA00023136"/>
    </source>
</evidence>
<dbReference type="InterPro" id="IPR029058">
    <property type="entry name" value="AB_hydrolase_fold"/>
</dbReference>
<evidence type="ECO:0000256" key="15">
    <source>
        <dbReference type="ARBA" id="ARBA00041701"/>
    </source>
</evidence>
<comment type="subcellular location">
    <subcellularLocation>
        <location evidence="3">Endoplasmic reticulum</location>
    </subcellularLocation>
    <subcellularLocation>
        <location evidence="1">Membrane</location>
        <topology evidence="1">Single-pass membrane protein</topology>
    </subcellularLocation>
    <subcellularLocation>
        <location evidence="2">Mitochondrion</location>
    </subcellularLocation>
</comment>
<evidence type="ECO:0000256" key="5">
    <source>
        <dbReference type="ARBA" id="ARBA00022692"/>
    </source>
</evidence>
<keyword evidence="5 16" id="KW-0812">Transmembrane</keyword>
<evidence type="ECO:0000256" key="14">
    <source>
        <dbReference type="ARBA" id="ARBA00040991"/>
    </source>
</evidence>
<comment type="caution">
    <text evidence="17">The sequence shown here is derived from an EMBL/GenBank/DDBJ whole genome shotgun (WGS) entry which is preliminary data.</text>
</comment>
<evidence type="ECO:0000256" key="12">
    <source>
        <dbReference type="ARBA" id="ARBA00023264"/>
    </source>
</evidence>
<dbReference type="EMBL" id="JAUDFV010000151">
    <property type="protein sequence ID" value="KAL2718919.1"/>
    <property type="molecule type" value="Genomic_DNA"/>
</dbReference>
<proteinExistence type="inferred from homology"/>
<keyword evidence="4" id="KW-0444">Lipid biosynthesis</keyword>
<feature type="transmembrane region" description="Helical" evidence="16">
    <location>
        <begin position="9"/>
        <end position="30"/>
    </location>
</feature>
<dbReference type="InterPro" id="IPR052374">
    <property type="entry name" value="SERAC1"/>
</dbReference>
<accession>A0ABD2AE68</accession>
<evidence type="ECO:0000256" key="6">
    <source>
        <dbReference type="ARBA" id="ARBA00022824"/>
    </source>
</evidence>
<dbReference type="GO" id="GO:0005739">
    <property type="term" value="C:mitochondrion"/>
    <property type="evidence" value="ECO:0007669"/>
    <property type="project" value="UniProtKB-SubCell"/>
</dbReference>
<evidence type="ECO:0000256" key="2">
    <source>
        <dbReference type="ARBA" id="ARBA00004173"/>
    </source>
</evidence>
<dbReference type="GO" id="GO:0016020">
    <property type="term" value="C:membrane"/>
    <property type="evidence" value="ECO:0007669"/>
    <property type="project" value="UniProtKB-SubCell"/>
</dbReference>
<keyword evidence="8" id="KW-0443">Lipid metabolism</keyword>
<dbReference type="Gene3D" id="3.40.50.1820">
    <property type="entry name" value="alpha/beta hydrolase"/>
    <property type="match status" value="1"/>
</dbReference>
<dbReference type="SUPFAM" id="SSF53474">
    <property type="entry name" value="alpha/beta-Hydrolases"/>
    <property type="match status" value="1"/>
</dbReference>
<evidence type="ECO:0000256" key="3">
    <source>
        <dbReference type="ARBA" id="ARBA00004240"/>
    </source>
</evidence>
<dbReference type="PANTHER" id="PTHR48182:SF2">
    <property type="entry name" value="PROTEIN SERAC1"/>
    <property type="match status" value="1"/>
</dbReference>
<reference evidence="17 18" key="1">
    <citation type="journal article" date="2024" name="Ann. Entomol. Soc. Am.">
        <title>Genomic analyses of the southern and eastern yellowjacket wasps (Hymenoptera: Vespidae) reveal evolutionary signatures of social life.</title>
        <authorList>
            <person name="Catto M.A."/>
            <person name="Caine P.B."/>
            <person name="Orr S.E."/>
            <person name="Hunt B.G."/>
            <person name="Goodisman M.A.D."/>
        </authorList>
    </citation>
    <scope>NUCLEOTIDE SEQUENCE [LARGE SCALE GENOMIC DNA]</scope>
    <source>
        <strain evidence="17">233</strain>
        <tissue evidence="17">Head and thorax</tissue>
    </source>
</reference>
<dbReference type="PANTHER" id="PTHR48182">
    <property type="entry name" value="PROTEIN SERAC1"/>
    <property type="match status" value="1"/>
</dbReference>
<evidence type="ECO:0000256" key="4">
    <source>
        <dbReference type="ARBA" id="ARBA00022516"/>
    </source>
</evidence>
<keyword evidence="11" id="KW-0594">Phospholipid biosynthesis</keyword>
<evidence type="ECO:0000256" key="8">
    <source>
        <dbReference type="ARBA" id="ARBA00023098"/>
    </source>
</evidence>
<dbReference type="SUPFAM" id="SSF48371">
    <property type="entry name" value="ARM repeat"/>
    <property type="match status" value="1"/>
</dbReference>
<keyword evidence="6" id="KW-0256">Endoplasmic reticulum</keyword>
<dbReference type="AlphaFoldDB" id="A0ABD2AE68"/>
<sequence length="737" mass="85894">MRVRTYKKCLYYLMSSGTCVVFIGGCWFLYQLRQTSQILRSTVTTDVVNLEQARKSYIYIDKPQYKDIFTFHKNENQYVSERQSEVNHDVTNVLIRFSYNLTNIVAIMVDIITDRWKMLNQKLAYRLLNVARFGDEHERIRAATALCSLNDLEDWHYQNMAQMLDARTAIALARTPNVDQRFFLKPPYFHMEYKLHDVIEKVHDMLLHLNSLCNKLHPCLTQFLHKKFGDLFRDGLMFEHDLTSMGLAIPPAIIWNEELLQNCVQTIYHHSSLEQYSKDIVNADGLQILMLIYKIFSNNIDTCIILANILSNISLHTEYLDDFFRSGWFSILVTWSKNKDIRLSVPAGCALANLDIDKNKHIKYHKHVYLLHPLHRTDTASKLDVIFLHGLLGGVFITWRQRDIKDDISKCEDPINIKRENSQMSTLISDYPQEFFKDLAYDLQTRAWKKLGRDYEVILDDCPVNVNYQSTGPFTCKGDDACMKDLEHDKMCRTQCWPMDWLPRDVPYLRILGVNYDTNLSMWTPLCPIESLKSTISDRSSEYISKLLIADVGKRPIIWVCHSMGGLLVKKMLVEEWKSGDKHNICKNTRGIVFYSTPHRGSHIAALTQATQMLIWPSIEVQELREESPHLLGLHKDFIEMLNNYPINIVSFSETKSTLVTALKFPFQFVTPNSADPGVGEFFEIPQDHLTICKPANRRSFLYQKLLCLLRRQIEIRKETKSSIFMNLTWPDRLLPK</sequence>
<organism evidence="17 18">
    <name type="scientific">Vespula squamosa</name>
    <name type="common">Southern yellow jacket</name>
    <name type="synonym">Wasp</name>
    <dbReference type="NCBI Taxonomy" id="30214"/>
    <lineage>
        <taxon>Eukaryota</taxon>
        <taxon>Metazoa</taxon>
        <taxon>Ecdysozoa</taxon>
        <taxon>Arthropoda</taxon>
        <taxon>Hexapoda</taxon>
        <taxon>Insecta</taxon>
        <taxon>Pterygota</taxon>
        <taxon>Neoptera</taxon>
        <taxon>Endopterygota</taxon>
        <taxon>Hymenoptera</taxon>
        <taxon>Apocrita</taxon>
        <taxon>Aculeata</taxon>
        <taxon>Vespoidea</taxon>
        <taxon>Vespidae</taxon>
        <taxon>Vespinae</taxon>
        <taxon>Vespula</taxon>
    </lineage>
</organism>
<dbReference type="Gene3D" id="1.25.10.10">
    <property type="entry name" value="Leucine-rich Repeat Variant"/>
    <property type="match status" value="1"/>
</dbReference>
<evidence type="ECO:0000256" key="7">
    <source>
        <dbReference type="ARBA" id="ARBA00022989"/>
    </source>
</evidence>
<keyword evidence="7 16" id="KW-1133">Transmembrane helix</keyword>